<organism evidence="1 2">
    <name type="scientific">Saccharibacillus sacchari</name>
    <dbReference type="NCBI Taxonomy" id="456493"/>
    <lineage>
        <taxon>Bacteria</taxon>
        <taxon>Bacillati</taxon>
        <taxon>Bacillota</taxon>
        <taxon>Bacilli</taxon>
        <taxon>Bacillales</taxon>
        <taxon>Paenibacillaceae</taxon>
        <taxon>Saccharibacillus</taxon>
    </lineage>
</organism>
<evidence type="ECO:0000313" key="2">
    <source>
        <dbReference type="Proteomes" id="UP001380953"/>
    </source>
</evidence>
<name>A0ACC6PDU3_9BACL</name>
<comment type="caution">
    <text evidence="1">The sequence shown here is derived from an EMBL/GenBank/DDBJ whole genome shotgun (WGS) entry which is preliminary data.</text>
</comment>
<gene>
    <name evidence="1" type="ORF">WKI47_14310</name>
</gene>
<accession>A0ACC6PDU3</accession>
<dbReference type="Proteomes" id="UP001380953">
    <property type="component" value="Unassembled WGS sequence"/>
</dbReference>
<keyword evidence="2" id="KW-1185">Reference proteome</keyword>
<reference evidence="1" key="1">
    <citation type="submission" date="2024-03" db="EMBL/GenBank/DDBJ databases">
        <title>Whole genome sequecning of epiphytes from Marcgravia umbellata leaves.</title>
        <authorList>
            <person name="Kumar G."/>
            <person name="Savka M.A."/>
        </authorList>
    </citation>
    <scope>NUCLEOTIDE SEQUENCE</scope>
    <source>
        <strain evidence="1">RIT_BL5</strain>
    </source>
</reference>
<sequence>MNELIRGIDRETAEQTSDTRKHSAAGKPGSPIVFAHRGASGTRPENTMAAFRRAIELGATGIETDVQLSADGEPVLIHDETLSRTAAAPGCVVEKTYAELRSLDAGSWYHPEFMGEQIPHLDELLKLAKNTGIVVNIELKNTVCAYPGLEEKVIAAVRAHGVEEQTIVSSFNHYSLALCKKLAPEIRTGVLYMEGLYRPWDYAKTLGADALHAYDPAVTADWVREALEAGVDYHPFTVNDEARLDALIEMGAAGIITDHPDRVVRLLVQRRVDSEL</sequence>
<proteinExistence type="predicted"/>
<evidence type="ECO:0000313" key="1">
    <source>
        <dbReference type="EMBL" id="MEJ8305076.1"/>
    </source>
</evidence>
<dbReference type="EMBL" id="JBBKAR010000037">
    <property type="protein sequence ID" value="MEJ8305076.1"/>
    <property type="molecule type" value="Genomic_DNA"/>
</dbReference>
<protein>
    <submittedName>
        <fullName evidence="1">Glycerophosphodiester phosphodiesterase</fullName>
    </submittedName>
</protein>